<evidence type="ECO:0000256" key="1">
    <source>
        <dbReference type="SAM" id="MobiDB-lite"/>
    </source>
</evidence>
<organism evidence="2 3">
    <name type="scientific">Puccinia graminis f. sp. tritici</name>
    <dbReference type="NCBI Taxonomy" id="56615"/>
    <lineage>
        <taxon>Eukaryota</taxon>
        <taxon>Fungi</taxon>
        <taxon>Dikarya</taxon>
        <taxon>Basidiomycota</taxon>
        <taxon>Pucciniomycotina</taxon>
        <taxon>Pucciniomycetes</taxon>
        <taxon>Pucciniales</taxon>
        <taxon>Pucciniaceae</taxon>
        <taxon>Puccinia</taxon>
    </lineage>
</organism>
<feature type="compositionally biased region" description="Basic and acidic residues" evidence="1">
    <location>
        <begin position="467"/>
        <end position="486"/>
    </location>
</feature>
<gene>
    <name evidence="2" type="ORF">PGTUg99_024218</name>
</gene>
<dbReference type="PANTHER" id="PTHR33050:SF7">
    <property type="entry name" value="RIBONUCLEASE H"/>
    <property type="match status" value="1"/>
</dbReference>
<reference evidence="2 3" key="1">
    <citation type="submission" date="2019-05" db="EMBL/GenBank/DDBJ databases">
        <title>Emergence of the Ug99 lineage of the wheat stem rust pathogen through somatic hybridization.</title>
        <authorList>
            <person name="Li F."/>
            <person name="Upadhyaya N.M."/>
            <person name="Sperschneider J."/>
            <person name="Matny O."/>
            <person name="Nguyen-Phuc H."/>
            <person name="Mago R."/>
            <person name="Raley C."/>
            <person name="Miller M.E."/>
            <person name="Silverstein K.A.T."/>
            <person name="Henningsen E."/>
            <person name="Hirsch C.D."/>
            <person name="Visser B."/>
            <person name="Pretorius Z.A."/>
            <person name="Steffenson B.J."/>
            <person name="Schwessinger B."/>
            <person name="Dodds P.N."/>
            <person name="Figueroa M."/>
        </authorList>
    </citation>
    <scope>NUCLEOTIDE SEQUENCE [LARGE SCALE GENOMIC DNA]</scope>
    <source>
        <strain evidence="2 3">Ug99</strain>
    </source>
</reference>
<feature type="region of interest" description="Disordered" evidence="1">
    <location>
        <begin position="29"/>
        <end position="76"/>
    </location>
</feature>
<dbReference type="AlphaFoldDB" id="A0A5B0Q0Z6"/>
<accession>A0A5B0Q0Z6</accession>
<dbReference type="InterPro" id="IPR052055">
    <property type="entry name" value="Hepadnavirus_pol/RT"/>
</dbReference>
<dbReference type="PANTHER" id="PTHR33050">
    <property type="entry name" value="REVERSE TRANSCRIPTASE DOMAIN-CONTAINING PROTEIN"/>
    <property type="match status" value="1"/>
</dbReference>
<dbReference type="InterPro" id="IPR043502">
    <property type="entry name" value="DNA/RNA_pol_sf"/>
</dbReference>
<name>A0A5B0Q0Z6_PUCGR</name>
<evidence type="ECO:0008006" key="4">
    <source>
        <dbReference type="Google" id="ProtNLM"/>
    </source>
</evidence>
<comment type="caution">
    <text evidence="2">The sequence shown here is derived from an EMBL/GenBank/DDBJ whole genome shotgun (WGS) entry which is preliminary data.</text>
</comment>
<feature type="region of interest" description="Disordered" evidence="1">
    <location>
        <begin position="464"/>
        <end position="502"/>
    </location>
</feature>
<dbReference type="EMBL" id="VDEP01000309">
    <property type="protein sequence ID" value="KAA1106870.1"/>
    <property type="molecule type" value="Genomic_DNA"/>
</dbReference>
<dbReference type="SUPFAM" id="SSF56672">
    <property type="entry name" value="DNA/RNA polymerases"/>
    <property type="match status" value="1"/>
</dbReference>
<proteinExistence type="predicted"/>
<evidence type="ECO:0000313" key="3">
    <source>
        <dbReference type="Proteomes" id="UP000325313"/>
    </source>
</evidence>
<sequence length="557" mass="63142">MKIEIGMLLIQSLPFEHKFLSQTQDSRLSHGPAVSTCRPSASPHPRPGNTEWGSPLRVQWAPHPARPKRGPAGPDQTRAIHKRVRAKPGPSPNGLGWPVGHPAHLPSLVLVLCDEDKIKSILNECHDRVNAGHFSEERTIERPASWLRPSPQRTDALRGLRASRAPGSSRWDKVQHPWVTRPSIPTTIPQREFFRNDESRYELALFDWAKAYRQIPTLESQWPFLMVKDLNGGLYVDTRITFGGVAGCGSFGVPADAWKRIMEHKFDVVKIFRWVDDNLFIKNLGSACDMKSIMKSITSRSVSLGVATSEEKSTMFASEQKFIGFIWNGTEKTVRLTEKKLQERKGQILAFLVKGAMFKFNDAEVLAGRLNHVSFLLPQLRCYIRSVYRWMNQWKKRWVSATEHLSQLRDLTTNKSSSLLFLLTLRAQPLQFWVDTLNNYTHTRLCPVTTPIEIGVEASCPSKRNRVARDGSDTHRNPHATVDKSRSKATTESVLRSRKSKDHHSNLEWKEIQRLLIGLEMENSADGLSRGVVAPHTPANRVTFPIPVDLEVFMSHS</sequence>
<dbReference type="Proteomes" id="UP000325313">
    <property type="component" value="Unassembled WGS sequence"/>
</dbReference>
<protein>
    <recommendedName>
        <fullName evidence="4">Reverse transcriptase domain-containing protein</fullName>
    </recommendedName>
</protein>
<evidence type="ECO:0000313" key="2">
    <source>
        <dbReference type="EMBL" id="KAA1106870.1"/>
    </source>
</evidence>